<dbReference type="AlphaFoldDB" id="A0A103XZY6"/>
<evidence type="ECO:0000313" key="2">
    <source>
        <dbReference type="EMBL" id="KVH99980.1"/>
    </source>
</evidence>
<organism evidence="2 3">
    <name type="scientific">Cynara cardunculus var. scolymus</name>
    <name type="common">Globe artichoke</name>
    <name type="synonym">Cynara scolymus</name>
    <dbReference type="NCBI Taxonomy" id="59895"/>
    <lineage>
        <taxon>Eukaryota</taxon>
        <taxon>Viridiplantae</taxon>
        <taxon>Streptophyta</taxon>
        <taxon>Embryophyta</taxon>
        <taxon>Tracheophyta</taxon>
        <taxon>Spermatophyta</taxon>
        <taxon>Magnoliopsida</taxon>
        <taxon>eudicotyledons</taxon>
        <taxon>Gunneridae</taxon>
        <taxon>Pentapetalae</taxon>
        <taxon>asterids</taxon>
        <taxon>campanulids</taxon>
        <taxon>Asterales</taxon>
        <taxon>Asteraceae</taxon>
        <taxon>Carduoideae</taxon>
        <taxon>Cardueae</taxon>
        <taxon>Carduinae</taxon>
        <taxon>Cynara</taxon>
    </lineage>
</organism>
<name>A0A103XZY6_CYNCS</name>
<sequence>NKTQRDFAATARPIIFRRRRFSSPTNGDLCIKLTSITFSLLLLYLLQTFLITVGCLSELHRASRSMVESEEGTFSSNTLHHVNKQMIEKDG</sequence>
<comment type="caution">
    <text evidence="2">The sequence shown here is derived from an EMBL/GenBank/DDBJ whole genome shotgun (WGS) entry which is preliminary data.</text>
</comment>
<evidence type="ECO:0000256" key="1">
    <source>
        <dbReference type="SAM" id="Phobius"/>
    </source>
</evidence>
<dbReference type="Proteomes" id="UP000243975">
    <property type="component" value="Unassembled WGS sequence"/>
</dbReference>
<keyword evidence="1" id="KW-0812">Transmembrane</keyword>
<keyword evidence="3" id="KW-1185">Reference proteome</keyword>
<gene>
    <name evidence="2" type="ORF">Ccrd_021793</name>
</gene>
<keyword evidence="1" id="KW-1133">Transmembrane helix</keyword>
<proteinExistence type="predicted"/>
<protein>
    <submittedName>
        <fullName evidence="2">Uncharacterized protein</fullName>
    </submittedName>
</protein>
<accession>A0A103XZY6</accession>
<keyword evidence="1" id="KW-0472">Membrane</keyword>
<evidence type="ECO:0000313" key="3">
    <source>
        <dbReference type="Proteomes" id="UP000243975"/>
    </source>
</evidence>
<dbReference type="Gramene" id="KVH99980">
    <property type="protein sequence ID" value="KVH99980"/>
    <property type="gene ID" value="Ccrd_021793"/>
</dbReference>
<reference evidence="2 3" key="1">
    <citation type="journal article" date="2016" name="Sci. Rep.">
        <title>The genome sequence of the outbreeding globe artichoke constructed de novo incorporating a phase-aware low-pass sequencing strategy of F1 progeny.</title>
        <authorList>
            <person name="Scaglione D."/>
            <person name="Reyes-Chin-Wo S."/>
            <person name="Acquadro A."/>
            <person name="Froenicke L."/>
            <person name="Portis E."/>
            <person name="Beitel C."/>
            <person name="Tirone M."/>
            <person name="Mauro R."/>
            <person name="Lo Monaco A."/>
            <person name="Mauromicale G."/>
            <person name="Faccioli P."/>
            <person name="Cattivelli L."/>
            <person name="Rieseberg L."/>
            <person name="Michelmore R."/>
            <person name="Lanteri S."/>
        </authorList>
    </citation>
    <scope>NUCLEOTIDE SEQUENCE [LARGE SCALE GENOMIC DNA]</scope>
    <source>
        <strain evidence="2">2C</strain>
    </source>
</reference>
<feature type="non-terminal residue" evidence="2">
    <location>
        <position position="91"/>
    </location>
</feature>
<feature type="transmembrane region" description="Helical" evidence="1">
    <location>
        <begin position="36"/>
        <end position="56"/>
    </location>
</feature>
<dbReference type="EMBL" id="LEKV01003403">
    <property type="protein sequence ID" value="KVH99980.1"/>
    <property type="molecule type" value="Genomic_DNA"/>
</dbReference>